<evidence type="ECO:0000313" key="5">
    <source>
        <dbReference type="Proteomes" id="UP000316096"/>
    </source>
</evidence>
<dbReference type="NCBIfam" id="TIGR02777">
    <property type="entry name" value="LigD_PE_dom"/>
    <property type="match status" value="1"/>
</dbReference>
<sequence>MADRLGTYRSKRDSRRTPEPVPEQGPLPEGRDDTFVIQEHHARRLHWDFRLERDGVLVSWALPKGVPDDPKTNHLAVHTEDHPLEYASFAGEIPAGEYGGGQVKIWDRGTYETEKWAEREVKIVLHGERVSGRYVLFPTKGKNWIIHRMDPPVSPDADPMPGDVRPVLPAERKRLPQRKDEYGYEFAWGGRRLIMYADRGPAQARDVNGDQARAPRGLGEALGSRRAVLDGEMTGTGADETYMIFDLLYLDGRALFDEPYERRRELLGELGLSGPRWQTAPSFDDGGAVREAAREQGLPGIVAKRLDAPYDQAKADWRLIAV</sequence>
<evidence type="ECO:0000256" key="1">
    <source>
        <dbReference type="SAM" id="MobiDB-lite"/>
    </source>
</evidence>
<dbReference type="Proteomes" id="UP000316096">
    <property type="component" value="Unassembled WGS sequence"/>
</dbReference>
<gene>
    <name evidence="4" type="ORF">FB559_0310</name>
</gene>
<dbReference type="InterPro" id="IPR012310">
    <property type="entry name" value="DNA_ligase_ATP-dep_cent"/>
</dbReference>
<dbReference type="PANTHER" id="PTHR39465:SF1">
    <property type="entry name" value="DNA LIGASE D 3'-PHOSPHOESTERASE DOMAIN-CONTAINING PROTEIN"/>
    <property type="match status" value="1"/>
</dbReference>
<dbReference type="PANTHER" id="PTHR39465">
    <property type="entry name" value="DNA LIGASE D, 3'-PHOSPHOESTERASE DOMAIN"/>
    <property type="match status" value="1"/>
</dbReference>
<keyword evidence="5" id="KW-1185">Reference proteome</keyword>
<dbReference type="GO" id="GO:0006281">
    <property type="term" value="P:DNA repair"/>
    <property type="evidence" value="ECO:0007669"/>
    <property type="project" value="InterPro"/>
</dbReference>
<protein>
    <submittedName>
        <fullName evidence="4">Bifunctional non-homologous end joining protein LigD</fullName>
    </submittedName>
</protein>
<dbReference type="Gene3D" id="3.30.470.30">
    <property type="entry name" value="DNA ligase/mRNA capping enzyme"/>
    <property type="match status" value="1"/>
</dbReference>
<dbReference type="GO" id="GO:0006310">
    <property type="term" value="P:DNA recombination"/>
    <property type="evidence" value="ECO:0007669"/>
    <property type="project" value="InterPro"/>
</dbReference>
<dbReference type="Pfam" id="PF13298">
    <property type="entry name" value="LigD_N"/>
    <property type="match status" value="1"/>
</dbReference>
<dbReference type="EMBL" id="VFOZ01000001">
    <property type="protein sequence ID" value="TQL94827.1"/>
    <property type="molecule type" value="Genomic_DNA"/>
</dbReference>
<dbReference type="RefSeq" id="WP_141952448.1">
    <property type="nucleotide sequence ID" value="NZ_VFOZ01000001.1"/>
</dbReference>
<organism evidence="4 5">
    <name type="scientific">Actinoallomurus bryophytorum</name>
    <dbReference type="NCBI Taxonomy" id="1490222"/>
    <lineage>
        <taxon>Bacteria</taxon>
        <taxon>Bacillati</taxon>
        <taxon>Actinomycetota</taxon>
        <taxon>Actinomycetes</taxon>
        <taxon>Streptosporangiales</taxon>
        <taxon>Thermomonosporaceae</taxon>
        <taxon>Actinoallomurus</taxon>
    </lineage>
</organism>
<feature type="region of interest" description="Disordered" evidence="1">
    <location>
        <begin position="1"/>
        <end position="32"/>
    </location>
</feature>
<dbReference type="GO" id="GO:0003910">
    <property type="term" value="F:DNA ligase (ATP) activity"/>
    <property type="evidence" value="ECO:0007669"/>
    <property type="project" value="InterPro"/>
</dbReference>
<dbReference type="AlphaFoldDB" id="A0A543CCU4"/>
<dbReference type="GO" id="GO:0005524">
    <property type="term" value="F:ATP binding"/>
    <property type="evidence" value="ECO:0007669"/>
    <property type="project" value="InterPro"/>
</dbReference>
<dbReference type="Pfam" id="PF01068">
    <property type="entry name" value="DNA_ligase_A_M"/>
    <property type="match status" value="1"/>
</dbReference>
<comment type="caution">
    <text evidence="4">The sequence shown here is derived from an EMBL/GenBank/DDBJ whole genome shotgun (WGS) entry which is preliminary data.</text>
</comment>
<feature type="domain" description="DNA ligase D 3'-phosphoesterase" evidence="3">
    <location>
        <begin position="38"/>
        <end position="136"/>
    </location>
</feature>
<dbReference type="OrthoDB" id="9802472at2"/>
<evidence type="ECO:0000313" key="4">
    <source>
        <dbReference type="EMBL" id="TQL94827.1"/>
    </source>
</evidence>
<name>A0A543CCU4_9ACTN</name>
<feature type="domain" description="ATP-dependent DNA ligase family profile" evidence="2">
    <location>
        <begin position="241"/>
        <end position="317"/>
    </location>
</feature>
<evidence type="ECO:0000259" key="3">
    <source>
        <dbReference type="Pfam" id="PF13298"/>
    </source>
</evidence>
<proteinExistence type="predicted"/>
<dbReference type="Gene3D" id="3.30.1490.70">
    <property type="match status" value="1"/>
</dbReference>
<reference evidence="4 5" key="1">
    <citation type="submission" date="2019-06" db="EMBL/GenBank/DDBJ databases">
        <title>Sequencing the genomes of 1000 actinobacteria strains.</title>
        <authorList>
            <person name="Klenk H.-P."/>
        </authorList>
    </citation>
    <scope>NUCLEOTIDE SEQUENCE [LARGE SCALE GENOMIC DNA]</scope>
    <source>
        <strain evidence="4 5">DSM 102200</strain>
    </source>
</reference>
<dbReference type="SUPFAM" id="SSF56091">
    <property type="entry name" value="DNA ligase/mRNA capping enzyme, catalytic domain"/>
    <property type="match status" value="1"/>
</dbReference>
<dbReference type="InterPro" id="IPR014144">
    <property type="entry name" value="LigD_PE_domain"/>
</dbReference>
<evidence type="ECO:0000259" key="2">
    <source>
        <dbReference type="Pfam" id="PF01068"/>
    </source>
</evidence>
<accession>A0A543CCU4</accession>